<dbReference type="EMBL" id="GISG01050892">
    <property type="protein sequence ID" value="MBA4625201.1"/>
    <property type="molecule type" value="Transcribed_RNA"/>
</dbReference>
<name>A0A7C9CS46_OPUST</name>
<protein>
    <submittedName>
        <fullName evidence="2">Uncharacterized protein</fullName>
    </submittedName>
</protein>
<feature type="region of interest" description="Disordered" evidence="1">
    <location>
        <begin position="212"/>
        <end position="278"/>
    </location>
</feature>
<evidence type="ECO:0000256" key="1">
    <source>
        <dbReference type="SAM" id="MobiDB-lite"/>
    </source>
</evidence>
<reference evidence="2" key="1">
    <citation type="journal article" date="2013" name="J. Plant Res.">
        <title>Effect of fungi and light on seed germination of three Opuntia species from semiarid lands of central Mexico.</title>
        <authorList>
            <person name="Delgado-Sanchez P."/>
            <person name="Jimenez-Bremont J.F."/>
            <person name="Guerrero-Gonzalez Mde L."/>
            <person name="Flores J."/>
        </authorList>
    </citation>
    <scope>NUCLEOTIDE SEQUENCE</scope>
    <source>
        <tissue evidence="2">Cladode</tissue>
    </source>
</reference>
<evidence type="ECO:0000313" key="2">
    <source>
        <dbReference type="EMBL" id="MBA4625201.1"/>
    </source>
</evidence>
<organism evidence="2">
    <name type="scientific">Opuntia streptacantha</name>
    <name type="common">Prickly pear cactus</name>
    <name type="synonym">Opuntia cardona</name>
    <dbReference type="NCBI Taxonomy" id="393608"/>
    <lineage>
        <taxon>Eukaryota</taxon>
        <taxon>Viridiplantae</taxon>
        <taxon>Streptophyta</taxon>
        <taxon>Embryophyta</taxon>
        <taxon>Tracheophyta</taxon>
        <taxon>Spermatophyta</taxon>
        <taxon>Magnoliopsida</taxon>
        <taxon>eudicotyledons</taxon>
        <taxon>Gunneridae</taxon>
        <taxon>Pentapetalae</taxon>
        <taxon>Caryophyllales</taxon>
        <taxon>Cactineae</taxon>
        <taxon>Cactaceae</taxon>
        <taxon>Opuntioideae</taxon>
        <taxon>Opuntia</taxon>
    </lineage>
</organism>
<reference evidence="2" key="2">
    <citation type="submission" date="2020-07" db="EMBL/GenBank/DDBJ databases">
        <authorList>
            <person name="Vera ALvarez R."/>
            <person name="Arias-Moreno D.M."/>
            <person name="Jimenez-Jacinto V."/>
            <person name="Jimenez-Bremont J.F."/>
            <person name="Swaminathan K."/>
            <person name="Moose S.P."/>
            <person name="Guerrero-Gonzalez M.L."/>
            <person name="Marino-Ramirez L."/>
            <person name="Landsman D."/>
            <person name="Rodriguez-Kessler M."/>
            <person name="Delgado-Sanchez P."/>
        </authorList>
    </citation>
    <scope>NUCLEOTIDE SEQUENCE</scope>
    <source>
        <tissue evidence="2">Cladode</tissue>
    </source>
</reference>
<feature type="compositionally biased region" description="Polar residues" evidence="1">
    <location>
        <begin position="218"/>
        <end position="231"/>
    </location>
</feature>
<accession>A0A7C9CS46</accession>
<sequence>MPLRKPKKPPDPKSSHLPHQLLSCFPHIDLSDLPSPYFFYLPPPADVTRLAVIGDVCPRFLAAAEPVVVLASRSWWSYARSSTWPYQCLPSKPSCSRNLARYGLTLMGNDSLSNPRQVRTTYPLLVRDSLDLGDLISRFWWYGFVLVDYSILVTVCEYCVCRTAILWWLLSVRVVEALNGSVMCLLHACFPEFNLIASEIFFMASSSSSPPVSQSPQNVGQCSAEGSSSPLPRSHKPLSLSSGSYSEALALGGGGKDSKAAQSPRSLPPESHPQPHTASMHTLCLLGKLWGETIPLSVVISKTQKDWGFITMESIKKRKLEEGDVFSPSQPTNY</sequence>
<dbReference type="AlphaFoldDB" id="A0A7C9CS46"/>
<proteinExistence type="predicted"/>